<dbReference type="InterPro" id="IPR014729">
    <property type="entry name" value="Rossmann-like_a/b/a_fold"/>
</dbReference>
<dbReference type="GO" id="GO:0005524">
    <property type="term" value="F:ATP binding"/>
    <property type="evidence" value="ECO:0007669"/>
    <property type="project" value="UniProtKB-UniRule"/>
</dbReference>
<evidence type="ECO:0000256" key="3">
    <source>
        <dbReference type="ARBA" id="ARBA00005201"/>
    </source>
</evidence>
<organism evidence="17 18">
    <name type="scientific">Mariprofundus erugo</name>
    <dbReference type="NCBI Taxonomy" id="2528639"/>
    <lineage>
        <taxon>Bacteria</taxon>
        <taxon>Pseudomonadati</taxon>
        <taxon>Pseudomonadota</taxon>
        <taxon>Candidatius Mariprofundia</taxon>
        <taxon>Mariprofundales</taxon>
        <taxon>Mariprofundaceae</taxon>
        <taxon>Mariprofundus</taxon>
    </lineage>
</organism>
<dbReference type="NCBIfam" id="TIGR00083">
    <property type="entry name" value="ribF"/>
    <property type="match status" value="1"/>
</dbReference>
<dbReference type="Proteomes" id="UP000306585">
    <property type="component" value="Unassembled WGS sequence"/>
</dbReference>
<evidence type="ECO:0000313" key="18">
    <source>
        <dbReference type="Proteomes" id="UP000306585"/>
    </source>
</evidence>
<dbReference type="Gene3D" id="3.40.50.620">
    <property type="entry name" value="HUPs"/>
    <property type="match status" value="1"/>
</dbReference>
<dbReference type="InterPro" id="IPR023468">
    <property type="entry name" value="Riboflavin_kinase"/>
</dbReference>
<keyword evidence="4 15" id="KW-0285">Flavoprotein</keyword>
<dbReference type="GO" id="GO:0003919">
    <property type="term" value="F:FMN adenylyltransferase activity"/>
    <property type="evidence" value="ECO:0007669"/>
    <property type="project" value="UniProtKB-UniRule"/>
</dbReference>
<dbReference type="NCBIfam" id="NF004160">
    <property type="entry name" value="PRK05627.1-3"/>
    <property type="match status" value="1"/>
</dbReference>
<evidence type="ECO:0000256" key="10">
    <source>
        <dbReference type="ARBA" id="ARBA00022827"/>
    </source>
</evidence>
<dbReference type="SMART" id="SM00904">
    <property type="entry name" value="Flavokinase"/>
    <property type="match status" value="1"/>
</dbReference>
<comment type="catalytic activity">
    <reaction evidence="13 15">
        <text>riboflavin + ATP = FMN + ADP + H(+)</text>
        <dbReference type="Rhea" id="RHEA:14357"/>
        <dbReference type="ChEBI" id="CHEBI:15378"/>
        <dbReference type="ChEBI" id="CHEBI:30616"/>
        <dbReference type="ChEBI" id="CHEBI:57986"/>
        <dbReference type="ChEBI" id="CHEBI:58210"/>
        <dbReference type="ChEBI" id="CHEBI:456216"/>
        <dbReference type="EC" id="2.7.1.26"/>
    </reaction>
</comment>
<dbReference type="GO" id="GO:0008531">
    <property type="term" value="F:riboflavin kinase activity"/>
    <property type="evidence" value="ECO:0007669"/>
    <property type="project" value="UniProtKB-UniRule"/>
</dbReference>
<dbReference type="RefSeq" id="WP_138239716.1">
    <property type="nucleotide sequence ID" value="NZ_VBRY01000009.1"/>
</dbReference>
<protein>
    <recommendedName>
        <fullName evidence="15">Riboflavin biosynthesis protein</fullName>
    </recommendedName>
    <domain>
        <recommendedName>
            <fullName evidence="15">Riboflavin kinase</fullName>
            <ecNumber evidence="15">2.7.1.26</ecNumber>
        </recommendedName>
        <alternativeName>
            <fullName evidence="15">Flavokinase</fullName>
        </alternativeName>
    </domain>
    <domain>
        <recommendedName>
            <fullName evidence="15">FMN adenylyltransferase</fullName>
            <ecNumber evidence="15">2.7.7.2</ecNumber>
        </recommendedName>
        <alternativeName>
            <fullName evidence="15">FAD pyrophosphorylase</fullName>
        </alternativeName>
        <alternativeName>
            <fullName evidence="15">FAD synthase</fullName>
        </alternativeName>
    </domain>
</protein>
<keyword evidence="9 15" id="KW-0418">Kinase</keyword>
<evidence type="ECO:0000256" key="12">
    <source>
        <dbReference type="ARBA" id="ARBA00023268"/>
    </source>
</evidence>
<comment type="pathway">
    <text evidence="2 15">Cofactor biosynthesis; FAD biosynthesis; FAD from FMN: step 1/1.</text>
</comment>
<dbReference type="Pfam" id="PF06574">
    <property type="entry name" value="FAD_syn"/>
    <property type="match status" value="1"/>
</dbReference>
<reference evidence="17 18" key="1">
    <citation type="journal article" date="2019" name="Appl. Environ. Microbiol.">
        <title>Environmental Evidence and Genomic Insight of Iron-oxidizing Bacteria Preference Towards More Corrosion Resistant Stainless Steel at Higher Salinities.</title>
        <authorList>
            <person name="Garrison C.E."/>
            <person name="Price K.A."/>
            <person name="Field E.K."/>
        </authorList>
    </citation>
    <scope>NUCLEOTIDE SEQUENCE [LARGE SCALE GENOMIC DNA]</scope>
    <source>
        <strain evidence="17 18">P3</strain>
    </source>
</reference>
<comment type="caution">
    <text evidence="17">The sequence shown here is derived from an EMBL/GenBank/DDBJ whole genome shotgun (WGS) entry which is preliminary data.</text>
</comment>
<dbReference type="PIRSF" id="PIRSF004491">
    <property type="entry name" value="FAD_Synth"/>
    <property type="match status" value="1"/>
</dbReference>
<evidence type="ECO:0000256" key="13">
    <source>
        <dbReference type="ARBA" id="ARBA00047880"/>
    </source>
</evidence>
<gene>
    <name evidence="17" type="ORF">FEF65_10265</name>
</gene>
<evidence type="ECO:0000256" key="11">
    <source>
        <dbReference type="ARBA" id="ARBA00022840"/>
    </source>
</evidence>
<dbReference type="Gene3D" id="2.40.30.30">
    <property type="entry name" value="Riboflavin kinase-like"/>
    <property type="match status" value="1"/>
</dbReference>
<keyword evidence="12" id="KW-0511">Multifunctional enzyme</keyword>
<evidence type="ECO:0000256" key="14">
    <source>
        <dbReference type="ARBA" id="ARBA00049494"/>
    </source>
</evidence>
<keyword evidence="10 15" id="KW-0274">FAD</keyword>
<dbReference type="SUPFAM" id="SSF52374">
    <property type="entry name" value="Nucleotidylyl transferase"/>
    <property type="match status" value="1"/>
</dbReference>
<keyword evidence="5 15" id="KW-0288">FMN</keyword>
<dbReference type="UniPathway" id="UPA00277">
    <property type="reaction ID" value="UER00407"/>
</dbReference>
<dbReference type="InterPro" id="IPR015865">
    <property type="entry name" value="Riboflavin_kinase_bac/euk"/>
</dbReference>
<dbReference type="InterPro" id="IPR023465">
    <property type="entry name" value="Riboflavin_kinase_dom_sf"/>
</dbReference>
<dbReference type="CDD" id="cd02064">
    <property type="entry name" value="FAD_synthetase_N"/>
    <property type="match status" value="1"/>
</dbReference>
<evidence type="ECO:0000256" key="5">
    <source>
        <dbReference type="ARBA" id="ARBA00022643"/>
    </source>
</evidence>
<keyword evidence="8 15" id="KW-0547">Nucleotide-binding</keyword>
<dbReference type="SUPFAM" id="SSF82114">
    <property type="entry name" value="Riboflavin kinase-like"/>
    <property type="match status" value="1"/>
</dbReference>
<accession>A0A5R9GIK2</accession>
<evidence type="ECO:0000259" key="16">
    <source>
        <dbReference type="SMART" id="SM00904"/>
    </source>
</evidence>
<proteinExistence type="inferred from homology"/>
<dbReference type="PANTHER" id="PTHR22749">
    <property type="entry name" value="RIBOFLAVIN KINASE/FMN ADENYLYLTRANSFERASE"/>
    <property type="match status" value="1"/>
</dbReference>
<evidence type="ECO:0000256" key="1">
    <source>
        <dbReference type="ARBA" id="ARBA00002121"/>
    </source>
</evidence>
<comment type="function">
    <text evidence="1">Catalyzes the phosphorylation of riboflavin to FMN followed by the adenylation of FMN to FAD.</text>
</comment>
<evidence type="ECO:0000256" key="9">
    <source>
        <dbReference type="ARBA" id="ARBA00022777"/>
    </source>
</evidence>
<evidence type="ECO:0000256" key="15">
    <source>
        <dbReference type="PIRNR" id="PIRNR004491"/>
    </source>
</evidence>
<dbReference type="InterPro" id="IPR002606">
    <property type="entry name" value="Riboflavin_kinase_bac"/>
</dbReference>
<evidence type="ECO:0000256" key="4">
    <source>
        <dbReference type="ARBA" id="ARBA00022630"/>
    </source>
</evidence>
<keyword evidence="18" id="KW-1185">Reference proteome</keyword>
<dbReference type="NCBIfam" id="NF004162">
    <property type="entry name" value="PRK05627.1-5"/>
    <property type="match status" value="1"/>
</dbReference>
<dbReference type="GO" id="GO:0009398">
    <property type="term" value="P:FMN biosynthetic process"/>
    <property type="evidence" value="ECO:0007669"/>
    <property type="project" value="UniProtKB-UniRule"/>
</dbReference>
<keyword evidence="7 15" id="KW-0548">Nucleotidyltransferase</keyword>
<dbReference type="FunFam" id="3.40.50.620:FF:000021">
    <property type="entry name" value="Riboflavin biosynthesis protein"/>
    <property type="match status" value="1"/>
</dbReference>
<evidence type="ECO:0000256" key="7">
    <source>
        <dbReference type="ARBA" id="ARBA00022695"/>
    </source>
</evidence>
<sequence>MRIIHSWEEALDFADLQGGAVTVGNFDGVHMGHEQVLAETRGHALAVGGPTIVVTFEPHPRAVLFPDEAPRRLCHVHERLQYLEQAGADAVLLLAFDREMAAWTADKFSRRLFETFRFRHIHVGYDFAFGHDRQGHVDDLRKLGDELAFTVSEAAAFEMLGAVVSSSRIRSAVEAADFALARQLLGRDYAIAGEVLHGDKRGRQMNFPTANIDVADLAHPAVGIYAVRASNGERNWLGAAYLGYRPTFNGRTLLLETHLLDDAPDLYGQWLNISFVRRIREDRRFTGHADLAQQIAKDCAAAREILSTEQAQ</sequence>
<comment type="pathway">
    <text evidence="3 15">Cofactor biosynthesis; FMN biosynthesis; FMN from riboflavin (ATP route): step 1/1.</text>
</comment>
<dbReference type="GO" id="GO:0006747">
    <property type="term" value="P:FAD biosynthetic process"/>
    <property type="evidence" value="ECO:0007669"/>
    <property type="project" value="UniProtKB-UniRule"/>
</dbReference>
<dbReference type="UniPathway" id="UPA00276">
    <property type="reaction ID" value="UER00406"/>
</dbReference>
<dbReference type="AlphaFoldDB" id="A0A5R9GIK2"/>
<keyword evidence="11 15" id="KW-0067">ATP-binding</keyword>
<comment type="catalytic activity">
    <reaction evidence="14 15">
        <text>FMN + ATP + H(+) = FAD + diphosphate</text>
        <dbReference type="Rhea" id="RHEA:17237"/>
        <dbReference type="ChEBI" id="CHEBI:15378"/>
        <dbReference type="ChEBI" id="CHEBI:30616"/>
        <dbReference type="ChEBI" id="CHEBI:33019"/>
        <dbReference type="ChEBI" id="CHEBI:57692"/>
        <dbReference type="ChEBI" id="CHEBI:58210"/>
        <dbReference type="EC" id="2.7.7.2"/>
    </reaction>
</comment>
<dbReference type="EC" id="2.7.7.2" evidence="15"/>
<comment type="similarity">
    <text evidence="15">Belongs to the ribF family.</text>
</comment>
<evidence type="ECO:0000256" key="8">
    <source>
        <dbReference type="ARBA" id="ARBA00022741"/>
    </source>
</evidence>
<dbReference type="EMBL" id="VBRY01000009">
    <property type="protein sequence ID" value="TLS66536.1"/>
    <property type="molecule type" value="Genomic_DNA"/>
</dbReference>
<dbReference type="GO" id="GO:0009231">
    <property type="term" value="P:riboflavin biosynthetic process"/>
    <property type="evidence" value="ECO:0007669"/>
    <property type="project" value="InterPro"/>
</dbReference>
<dbReference type="Pfam" id="PF01687">
    <property type="entry name" value="Flavokinase"/>
    <property type="match status" value="1"/>
</dbReference>
<dbReference type="PANTHER" id="PTHR22749:SF6">
    <property type="entry name" value="RIBOFLAVIN KINASE"/>
    <property type="match status" value="1"/>
</dbReference>
<feature type="domain" description="Riboflavin kinase" evidence="16">
    <location>
        <begin position="184"/>
        <end position="307"/>
    </location>
</feature>
<evidence type="ECO:0000313" key="17">
    <source>
        <dbReference type="EMBL" id="TLS66536.1"/>
    </source>
</evidence>
<name>A0A5R9GIK2_9PROT</name>
<evidence type="ECO:0000256" key="6">
    <source>
        <dbReference type="ARBA" id="ARBA00022679"/>
    </source>
</evidence>
<dbReference type="InterPro" id="IPR015864">
    <property type="entry name" value="FAD_synthase"/>
</dbReference>
<evidence type="ECO:0000256" key="2">
    <source>
        <dbReference type="ARBA" id="ARBA00004726"/>
    </source>
</evidence>
<dbReference type="EC" id="2.7.1.26" evidence="15"/>
<keyword evidence="6 15" id="KW-0808">Transferase</keyword>